<keyword evidence="2" id="KW-0812">Transmembrane</keyword>
<keyword evidence="2" id="KW-0472">Membrane</keyword>
<dbReference type="VEuPathDB" id="VectorBase:GPPI029194"/>
<name>A0A1B0BGF2_9MUSC</name>
<dbReference type="Proteomes" id="UP000092460">
    <property type="component" value="Unassembled WGS sequence"/>
</dbReference>
<evidence type="ECO:0000313" key="4">
    <source>
        <dbReference type="Proteomes" id="UP000092460"/>
    </source>
</evidence>
<proteinExistence type="predicted"/>
<feature type="transmembrane region" description="Helical" evidence="2">
    <location>
        <begin position="46"/>
        <end position="68"/>
    </location>
</feature>
<reference evidence="3" key="2">
    <citation type="submission" date="2020-05" db="UniProtKB">
        <authorList>
            <consortium name="EnsemblMetazoa"/>
        </authorList>
    </citation>
    <scope>IDENTIFICATION</scope>
    <source>
        <strain evidence="3">IAEA</strain>
    </source>
</reference>
<dbReference type="AlphaFoldDB" id="A0A1B0BGF2"/>
<evidence type="ECO:0000256" key="1">
    <source>
        <dbReference type="SAM" id="MobiDB-lite"/>
    </source>
</evidence>
<organism evidence="3 4">
    <name type="scientific">Glossina palpalis gambiensis</name>
    <dbReference type="NCBI Taxonomy" id="67801"/>
    <lineage>
        <taxon>Eukaryota</taxon>
        <taxon>Metazoa</taxon>
        <taxon>Ecdysozoa</taxon>
        <taxon>Arthropoda</taxon>
        <taxon>Hexapoda</taxon>
        <taxon>Insecta</taxon>
        <taxon>Pterygota</taxon>
        <taxon>Neoptera</taxon>
        <taxon>Endopterygota</taxon>
        <taxon>Diptera</taxon>
        <taxon>Brachycera</taxon>
        <taxon>Muscomorpha</taxon>
        <taxon>Hippoboscoidea</taxon>
        <taxon>Glossinidae</taxon>
        <taxon>Glossina</taxon>
    </lineage>
</organism>
<keyword evidence="4" id="KW-1185">Reference proteome</keyword>
<dbReference type="EnsemblMetazoa" id="GPPI029194-RA">
    <property type="protein sequence ID" value="GPPI029194-PA"/>
    <property type="gene ID" value="GPPI029194"/>
</dbReference>
<sequence>MNKLLIIYGIKETPSNNRKSNSNSNSNHINKHPNPSRNKSVIHNRILTVTMLVFIIILVVNACLAGKVNQCLVKLQIVLDIFRREATQ</sequence>
<reference evidence="4" key="1">
    <citation type="submission" date="2015-01" db="EMBL/GenBank/DDBJ databases">
        <authorList>
            <person name="Aksoy S."/>
            <person name="Warren W."/>
            <person name="Wilson R.K."/>
        </authorList>
    </citation>
    <scope>NUCLEOTIDE SEQUENCE [LARGE SCALE GENOMIC DNA]</scope>
    <source>
        <strain evidence="4">IAEA</strain>
    </source>
</reference>
<evidence type="ECO:0000256" key="2">
    <source>
        <dbReference type="SAM" id="Phobius"/>
    </source>
</evidence>
<keyword evidence="2" id="KW-1133">Transmembrane helix</keyword>
<protein>
    <submittedName>
        <fullName evidence="3">Uncharacterized protein</fullName>
    </submittedName>
</protein>
<feature type="region of interest" description="Disordered" evidence="1">
    <location>
        <begin position="13"/>
        <end position="38"/>
    </location>
</feature>
<feature type="compositionally biased region" description="Low complexity" evidence="1">
    <location>
        <begin position="15"/>
        <end position="36"/>
    </location>
</feature>
<dbReference type="EMBL" id="JXJN01013836">
    <property type="status" value="NOT_ANNOTATED_CDS"/>
    <property type="molecule type" value="Genomic_DNA"/>
</dbReference>
<evidence type="ECO:0000313" key="3">
    <source>
        <dbReference type="EnsemblMetazoa" id="GPPI029194-PA"/>
    </source>
</evidence>
<accession>A0A1B0BGF2</accession>